<protein>
    <submittedName>
        <fullName evidence="1">Uncharacterized protein</fullName>
    </submittedName>
</protein>
<sequence length="155" mass="16911">MRDVNGAHLDASGAAFADGVGHGGPRRVDHGHEAHEAKVVRLEVDVVRVEGEAFGGISATFLFFSLMALTEPQDSSMHFSRADSEASPATSRFRMGSASWAALNTARLHRAAMRAKETHVAELLSKEVPTEERGGTFNDRCLSLWLWDKAPCKFM</sequence>
<name>A0A4Z2FAA7_9TELE</name>
<accession>A0A4Z2FAA7</accession>
<evidence type="ECO:0000313" key="1">
    <source>
        <dbReference type="EMBL" id="TNN37713.1"/>
    </source>
</evidence>
<dbReference type="Proteomes" id="UP000314294">
    <property type="component" value="Unassembled WGS sequence"/>
</dbReference>
<dbReference type="OrthoDB" id="8865836at2759"/>
<keyword evidence="2" id="KW-1185">Reference proteome</keyword>
<evidence type="ECO:0000313" key="2">
    <source>
        <dbReference type="Proteomes" id="UP000314294"/>
    </source>
</evidence>
<reference evidence="1 2" key="1">
    <citation type="submission" date="2019-03" db="EMBL/GenBank/DDBJ databases">
        <title>First draft genome of Liparis tanakae, snailfish: a comprehensive survey of snailfish specific genes.</title>
        <authorList>
            <person name="Kim W."/>
            <person name="Song I."/>
            <person name="Jeong J.-H."/>
            <person name="Kim D."/>
            <person name="Kim S."/>
            <person name="Ryu S."/>
            <person name="Song J.Y."/>
            <person name="Lee S.K."/>
        </authorList>
    </citation>
    <scope>NUCLEOTIDE SEQUENCE [LARGE SCALE GENOMIC DNA]</scope>
    <source>
        <tissue evidence="1">Muscle</tissue>
    </source>
</reference>
<dbReference type="AlphaFoldDB" id="A0A4Z2FAA7"/>
<comment type="caution">
    <text evidence="1">The sequence shown here is derived from an EMBL/GenBank/DDBJ whole genome shotgun (WGS) entry which is preliminary data.</text>
</comment>
<proteinExistence type="predicted"/>
<organism evidence="1 2">
    <name type="scientific">Liparis tanakae</name>
    <name type="common">Tanaka's snailfish</name>
    <dbReference type="NCBI Taxonomy" id="230148"/>
    <lineage>
        <taxon>Eukaryota</taxon>
        <taxon>Metazoa</taxon>
        <taxon>Chordata</taxon>
        <taxon>Craniata</taxon>
        <taxon>Vertebrata</taxon>
        <taxon>Euteleostomi</taxon>
        <taxon>Actinopterygii</taxon>
        <taxon>Neopterygii</taxon>
        <taxon>Teleostei</taxon>
        <taxon>Neoteleostei</taxon>
        <taxon>Acanthomorphata</taxon>
        <taxon>Eupercaria</taxon>
        <taxon>Perciformes</taxon>
        <taxon>Cottioidei</taxon>
        <taxon>Cottales</taxon>
        <taxon>Liparidae</taxon>
        <taxon>Liparis</taxon>
    </lineage>
</organism>
<dbReference type="EMBL" id="SRLO01001453">
    <property type="protein sequence ID" value="TNN37713.1"/>
    <property type="molecule type" value="Genomic_DNA"/>
</dbReference>
<gene>
    <name evidence="1" type="ORF">EYF80_052124</name>
</gene>